<keyword evidence="8" id="KW-1185">Reference proteome</keyword>
<comment type="subcellular location">
    <subcellularLocation>
        <location evidence="1">Cell membrane</location>
        <topology evidence="1">Multi-pass membrane protein</topology>
    </subcellularLocation>
</comment>
<evidence type="ECO:0000313" key="7">
    <source>
        <dbReference type="EMBL" id="UWP61034.1"/>
    </source>
</evidence>
<accession>A0ABY5VKA4</accession>
<dbReference type="CDD" id="cd06579">
    <property type="entry name" value="TM_PBP1_transp_AraH_like"/>
    <property type="match status" value="1"/>
</dbReference>
<evidence type="ECO:0000256" key="6">
    <source>
        <dbReference type="SAM" id="Phobius"/>
    </source>
</evidence>
<dbReference type="PANTHER" id="PTHR32196">
    <property type="entry name" value="ABC TRANSPORTER PERMEASE PROTEIN YPHD-RELATED-RELATED"/>
    <property type="match status" value="1"/>
</dbReference>
<feature type="transmembrane region" description="Helical" evidence="6">
    <location>
        <begin position="164"/>
        <end position="184"/>
    </location>
</feature>
<feature type="transmembrane region" description="Helical" evidence="6">
    <location>
        <begin position="43"/>
        <end position="63"/>
    </location>
</feature>
<feature type="transmembrane region" description="Helical" evidence="6">
    <location>
        <begin position="270"/>
        <end position="291"/>
    </location>
</feature>
<evidence type="ECO:0000313" key="8">
    <source>
        <dbReference type="Proteomes" id="UP001060164"/>
    </source>
</evidence>
<keyword evidence="2" id="KW-1003">Cell membrane</keyword>
<dbReference type="Pfam" id="PF02653">
    <property type="entry name" value="BPD_transp_2"/>
    <property type="match status" value="1"/>
</dbReference>
<feature type="transmembrane region" description="Helical" evidence="6">
    <location>
        <begin position="12"/>
        <end position="31"/>
    </location>
</feature>
<keyword evidence="4 6" id="KW-1133">Transmembrane helix</keyword>
<protein>
    <submittedName>
        <fullName evidence="7">ABC transporter permease</fullName>
    </submittedName>
</protein>
<evidence type="ECO:0000256" key="1">
    <source>
        <dbReference type="ARBA" id="ARBA00004651"/>
    </source>
</evidence>
<feature type="transmembrane region" description="Helical" evidence="6">
    <location>
        <begin position="124"/>
        <end position="144"/>
    </location>
</feature>
<keyword evidence="5 6" id="KW-0472">Membrane</keyword>
<dbReference type="Proteomes" id="UP001060164">
    <property type="component" value="Chromosome"/>
</dbReference>
<evidence type="ECO:0000256" key="4">
    <source>
        <dbReference type="ARBA" id="ARBA00022989"/>
    </source>
</evidence>
<keyword evidence="3 6" id="KW-0812">Transmembrane</keyword>
<dbReference type="PANTHER" id="PTHR32196:SF72">
    <property type="entry name" value="RIBOSE IMPORT PERMEASE PROTEIN RBSC"/>
    <property type="match status" value="1"/>
</dbReference>
<dbReference type="RefSeq" id="WP_028529560.1">
    <property type="nucleotide sequence ID" value="NZ_CABLBR010000028.1"/>
</dbReference>
<evidence type="ECO:0000256" key="2">
    <source>
        <dbReference type="ARBA" id="ARBA00022475"/>
    </source>
</evidence>
<dbReference type="EMBL" id="CP102290">
    <property type="protein sequence ID" value="UWP61034.1"/>
    <property type="molecule type" value="Genomic_DNA"/>
</dbReference>
<gene>
    <name evidence="7" type="ORF">NQ502_08395</name>
</gene>
<organism evidence="7 8">
    <name type="scientific">Ruminococcus gauvreauii</name>
    <dbReference type="NCBI Taxonomy" id="438033"/>
    <lineage>
        <taxon>Bacteria</taxon>
        <taxon>Bacillati</taxon>
        <taxon>Bacillota</taxon>
        <taxon>Clostridia</taxon>
        <taxon>Eubacteriales</taxon>
        <taxon>Oscillospiraceae</taxon>
        <taxon>Ruminococcus</taxon>
    </lineage>
</organism>
<proteinExistence type="predicted"/>
<dbReference type="InterPro" id="IPR001851">
    <property type="entry name" value="ABC_transp_permease"/>
</dbReference>
<sequence>MKREKKQILGNFINDYLLLTGIIILTLYTIIAEPAFLNPGNLLNLIRTFVPLAFVSIGMTLIIIGGYIDLSVAGLFSMMSILASMLSNRFGPVSLLLILLAGLICGAVSALILIICGARNSSDALFITFGMQTAFNALALLLNGGLAVTLEQTPFTRFLGAGNFLGIPMVLILFIIAVVVLQFLMKKMPVGRAVHLVGGNPTAAELCGIKPSKVILLSFSVTGAMTALGAYLLLCRVGTAIPTVGKNYETNAILAVCIGGTSLSGGKGSVLNTVLGVMLVTIMSNALNILGIDANMQSVWKGVILILAIWIDSRRKV</sequence>
<feature type="transmembrane region" description="Helical" evidence="6">
    <location>
        <begin position="93"/>
        <end position="117"/>
    </location>
</feature>
<evidence type="ECO:0000256" key="5">
    <source>
        <dbReference type="ARBA" id="ARBA00023136"/>
    </source>
</evidence>
<name>A0ABY5VKA4_9FIRM</name>
<feature type="transmembrane region" description="Helical" evidence="6">
    <location>
        <begin position="214"/>
        <end position="234"/>
    </location>
</feature>
<evidence type="ECO:0000256" key="3">
    <source>
        <dbReference type="ARBA" id="ARBA00022692"/>
    </source>
</evidence>
<reference evidence="7" key="1">
    <citation type="journal article" date="2022" name="Cell">
        <title>Design, construction, and in vivo augmentation of a complex gut microbiome.</title>
        <authorList>
            <person name="Cheng A.G."/>
            <person name="Ho P.Y."/>
            <person name="Aranda-Diaz A."/>
            <person name="Jain S."/>
            <person name="Yu F.B."/>
            <person name="Meng X."/>
            <person name="Wang M."/>
            <person name="Iakiviak M."/>
            <person name="Nagashima K."/>
            <person name="Zhao A."/>
            <person name="Murugkar P."/>
            <person name="Patil A."/>
            <person name="Atabakhsh K."/>
            <person name="Weakley A."/>
            <person name="Yan J."/>
            <person name="Brumbaugh A.R."/>
            <person name="Higginbottom S."/>
            <person name="Dimas A."/>
            <person name="Shiver A.L."/>
            <person name="Deutschbauer A."/>
            <person name="Neff N."/>
            <person name="Sonnenburg J.L."/>
            <person name="Huang K.C."/>
            <person name="Fischbach M.A."/>
        </authorList>
    </citation>
    <scope>NUCLEOTIDE SEQUENCE</scope>
    <source>
        <strain evidence="7">DSM 19829</strain>
    </source>
</reference>